<evidence type="ECO:0000313" key="2">
    <source>
        <dbReference type="Proteomes" id="UP000633136"/>
    </source>
</evidence>
<dbReference type="SUPFAM" id="SSF53597">
    <property type="entry name" value="Dihydrofolate reductase-like"/>
    <property type="match status" value="1"/>
</dbReference>
<evidence type="ECO:0000313" key="1">
    <source>
        <dbReference type="EMBL" id="GGE76481.1"/>
    </source>
</evidence>
<dbReference type="InterPro" id="IPR024072">
    <property type="entry name" value="DHFR-like_dom_sf"/>
</dbReference>
<comment type="caution">
    <text evidence="1">The sequence shown here is derived from an EMBL/GenBank/DDBJ whole genome shotgun (WGS) entry which is preliminary data.</text>
</comment>
<protein>
    <recommendedName>
        <fullName evidence="3">Dihydrofolate reductase</fullName>
    </recommendedName>
</protein>
<dbReference type="Gene3D" id="3.40.430.10">
    <property type="entry name" value="Dihydrofolate Reductase, subunit A"/>
    <property type="match status" value="1"/>
</dbReference>
<dbReference type="AlphaFoldDB" id="A0A917AUJ5"/>
<reference evidence="1" key="2">
    <citation type="submission" date="2020-09" db="EMBL/GenBank/DDBJ databases">
        <authorList>
            <person name="Sun Q."/>
            <person name="Zhou Y."/>
        </authorList>
    </citation>
    <scope>NUCLEOTIDE SEQUENCE</scope>
    <source>
        <strain evidence="1">CGMCC 1.15388</strain>
    </source>
</reference>
<dbReference type="Proteomes" id="UP000633136">
    <property type="component" value="Unassembled WGS sequence"/>
</dbReference>
<dbReference type="EMBL" id="BMIS01000014">
    <property type="protein sequence ID" value="GGE76481.1"/>
    <property type="molecule type" value="Genomic_DNA"/>
</dbReference>
<sequence>MSTVVADVSMSLDGYITGPEPSTRSGLGRSGDALHQWAFAQDSPRDHQLLEESGARTDAAVMVRNTFDFVDGPNGWNDDIGYAYDHAPSSRSPIFVVTHQTPTSSRLEGFSFVTEGVRAAVEAARETAGDDETVIMGGALVTQHATHLTYRLYED</sequence>
<evidence type="ECO:0008006" key="3">
    <source>
        <dbReference type="Google" id="ProtNLM"/>
    </source>
</evidence>
<reference evidence="1" key="1">
    <citation type="journal article" date="2014" name="Int. J. Syst. Evol. Microbiol.">
        <title>Complete genome sequence of Corynebacterium casei LMG S-19264T (=DSM 44701T), isolated from a smear-ripened cheese.</title>
        <authorList>
            <consortium name="US DOE Joint Genome Institute (JGI-PGF)"/>
            <person name="Walter F."/>
            <person name="Albersmeier A."/>
            <person name="Kalinowski J."/>
            <person name="Ruckert C."/>
        </authorList>
    </citation>
    <scope>NUCLEOTIDE SEQUENCE</scope>
    <source>
        <strain evidence="1">CGMCC 1.15388</strain>
    </source>
</reference>
<keyword evidence="2" id="KW-1185">Reference proteome</keyword>
<name>A0A917AUJ5_9MICC</name>
<proteinExistence type="predicted"/>
<gene>
    <name evidence="1" type="ORF">GCM10011401_24790</name>
</gene>
<dbReference type="RefSeq" id="WP_188686224.1">
    <property type="nucleotide sequence ID" value="NZ_BMIS01000014.1"/>
</dbReference>
<accession>A0A917AUJ5</accession>
<organism evidence="1 2">
    <name type="scientific">Nesterenkonia cremea</name>
    <dbReference type="NCBI Taxonomy" id="1882340"/>
    <lineage>
        <taxon>Bacteria</taxon>
        <taxon>Bacillati</taxon>
        <taxon>Actinomycetota</taxon>
        <taxon>Actinomycetes</taxon>
        <taxon>Micrococcales</taxon>
        <taxon>Micrococcaceae</taxon>
        <taxon>Nesterenkonia</taxon>
    </lineage>
</organism>